<dbReference type="Proteomes" id="UP000063699">
    <property type="component" value="Chromosome"/>
</dbReference>
<dbReference type="PROSITE" id="PS00108">
    <property type="entry name" value="PROTEIN_KINASE_ST"/>
    <property type="match status" value="1"/>
</dbReference>
<evidence type="ECO:0000256" key="1">
    <source>
        <dbReference type="ARBA" id="ARBA00008874"/>
    </source>
</evidence>
<protein>
    <recommendedName>
        <fullName evidence="4">Protein kinase domain-containing protein</fullName>
    </recommendedName>
</protein>
<dbReference type="InterPro" id="IPR011009">
    <property type="entry name" value="Kinase-like_dom_sf"/>
</dbReference>
<evidence type="ECO:0000313" key="5">
    <source>
        <dbReference type="EMBL" id="ALG10534.1"/>
    </source>
</evidence>
<evidence type="ECO:0000259" key="4">
    <source>
        <dbReference type="PROSITE" id="PS50011"/>
    </source>
</evidence>
<dbReference type="SMART" id="SM00220">
    <property type="entry name" value="S_TKc"/>
    <property type="match status" value="1"/>
</dbReference>
<dbReference type="InterPro" id="IPR051931">
    <property type="entry name" value="PAK3-like"/>
</dbReference>
<keyword evidence="2" id="KW-0547">Nucleotide-binding</keyword>
<evidence type="ECO:0000256" key="2">
    <source>
        <dbReference type="ARBA" id="ARBA00022741"/>
    </source>
</evidence>
<dbReference type="GO" id="GO:0005524">
    <property type="term" value="F:ATP binding"/>
    <property type="evidence" value="ECO:0007669"/>
    <property type="project" value="UniProtKB-KW"/>
</dbReference>
<dbReference type="PROSITE" id="PS50011">
    <property type="entry name" value="PROTEIN_KINASE_DOM"/>
    <property type="match status" value="1"/>
</dbReference>
<organism evidence="5 6">
    <name type="scientific">Kibdelosporangium phytohabitans</name>
    <dbReference type="NCBI Taxonomy" id="860235"/>
    <lineage>
        <taxon>Bacteria</taxon>
        <taxon>Bacillati</taxon>
        <taxon>Actinomycetota</taxon>
        <taxon>Actinomycetes</taxon>
        <taxon>Pseudonocardiales</taxon>
        <taxon>Pseudonocardiaceae</taxon>
        <taxon>Kibdelosporangium</taxon>
    </lineage>
</organism>
<comment type="similarity">
    <text evidence="1">Belongs to the protein kinase superfamily. STE Ser/Thr protein kinase family. STE20 subfamily.</text>
</comment>
<sequence>MDGRYRLEDARGSGSGGIVWTAFDRKLKRTVALKRPHAVASQADRIQFRQEAEIAARVHHPNVISVFDTVDGDECWLVMEYSSAESLDNLLAAGGPMPVDRAARIGVQVAAALVALHAKRIVHRDVKPGNILVGDQDVAKLTDFGISIWREETRTGDGTFSGTPAYAAPEVADGRSATEASDVFSLGATLFAAVEGTPPFGTGDPGEVLRRVRAGDMLPMRRADRLAPLLSRMLTAEPGKRPTAEQARQRLQDIAGEWVVSSPPVRAASVPFWRRRVCQVVAALVLVVGVGAAIFLPVDTPSAEPSRDVPLGTGLVGDERTVDPCALVDRKAMERFGPAKLDPTYGNFNRCDVLINTGARESVDVEVQIVTRRAADVHGHPGEVIAERPGDSDECDRTMLLDDTYAIRITANMANPTADLCAIADAAVHMVSKAVAGRQGPLPRRATPLPQDSLAQVDTCPLLDKTALAQLPAIDPATATPDVGNWACKWYSPSTPTVVHLRYDQHAAKDPISGEKTQLGDHTAYVKLDVDSGASCTVSVRHQPANQQWRSAIDLMVLTVRGDRRGEEYCATATSLAASAAAKLPR</sequence>
<dbReference type="SUPFAM" id="SSF56112">
    <property type="entry name" value="Protein kinase-like (PK-like)"/>
    <property type="match status" value="1"/>
</dbReference>
<dbReference type="EMBL" id="CP012752">
    <property type="protein sequence ID" value="ALG10534.1"/>
    <property type="molecule type" value="Genomic_DNA"/>
</dbReference>
<dbReference type="InterPro" id="IPR000719">
    <property type="entry name" value="Prot_kinase_dom"/>
</dbReference>
<name>A0A0N9I708_9PSEU</name>
<dbReference type="GO" id="GO:0004672">
    <property type="term" value="F:protein kinase activity"/>
    <property type="evidence" value="ECO:0007669"/>
    <property type="project" value="InterPro"/>
</dbReference>
<dbReference type="Gene3D" id="1.10.510.10">
    <property type="entry name" value="Transferase(Phosphotransferase) domain 1"/>
    <property type="match status" value="1"/>
</dbReference>
<reference evidence="5 6" key="1">
    <citation type="submission" date="2015-07" db="EMBL/GenBank/DDBJ databases">
        <title>Genome sequencing of Kibdelosporangium phytohabitans.</title>
        <authorList>
            <person name="Qin S."/>
            <person name="Xing K."/>
        </authorList>
    </citation>
    <scope>NUCLEOTIDE SEQUENCE [LARGE SCALE GENOMIC DNA]</scope>
    <source>
        <strain evidence="5 6">KLBMP1111</strain>
    </source>
</reference>
<dbReference type="PANTHER" id="PTHR45832">
    <property type="entry name" value="SERINE/THREONINE-PROTEIN KINASE SAMKA-RELATED-RELATED"/>
    <property type="match status" value="1"/>
</dbReference>
<dbReference type="InterPro" id="IPR008271">
    <property type="entry name" value="Ser/Thr_kinase_AS"/>
</dbReference>
<dbReference type="AlphaFoldDB" id="A0A0N9I708"/>
<dbReference type="PANTHER" id="PTHR45832:SF22">
    <property type="entry name" value="SERINE_THREONINE-PROTEIN KINASE SAMKA-RELATED"/>
    <property type="match status" value="1"/>
</dbReference>
<keyword evidence="6" id="KW-1185">Reference proteome</keyword>
<dbReference type="CDD" id="cd14014">
    <property type="entry name" value="STKc_PknB_like"/>
    <property type="match status" value="1"/>
</dbReference>
<accession>A0A0N9I708</accession>
<keyword evidence="3" id="KW-0067">ATP-binding</keyword>
<evidence type="ECO:0000256" key="3">
    <source>
        <dbReference type="ARBA" id="ARBA00022840"/>
    </source>
</evidence>
<dbReference type="Gene3D" id="3.30.200.20">
    <property type="entry name" value="Phosphorylase Kinase, domain 1"/>
    <property type="match status" value="1"/>
</dbReference>
<dbReference type="Pfam" id="PF00069">
    <property type="entry name" value="Pkinase"/>
    <property type="match status" value="1"/>
</dbReference>
<gene>
    <name evidence="5" type="ORF">AOZ06_29825</name>
</gene>
<dbReference type="STRING" id="860235.AOZ06_29825"/>
<evidence type="ECO:0000313" key="6">
    <source>
        <dbReference type="Proteomes" id="UP000063699"/>
    </source>
</evidence>
<feature type="domain" description="Protein kinase" evidence="4">
    <location>
        <begin position="5"/>
        <end position="259"/>
    </location>
</feature>
<proteinExistence type="inferred from homology"/>
<dbReference type="KEGG" id="kphy:AOZ06_29825"/>